<dbReference type="Proteomes" id="UP000887159">
    <property type="component" value="Unassembled WGS sequence"/>
</dbReference>
<name>A0A8X6VE60_TRICX</name>
<dbReference type="EMBL" id="BMAU01021243">
    <property type="protein sequence ID" value="GFY04134.1"/>
    <property type="molecule type" value="Genomic_DNA"/>
</dbReference>
<keyword evidence="2" id="KW-1185">Reference proteome</keyword>
<dbReference type="AlphaFoldDB" id="A0A8X6VE60"/>
<comment type="caution">
    <text evidence="1">The sequence shown here is derived from an EMBL/GenBank/DDBJ whole genome shotgun (WGS) entry which is preliminary data.</text>
</comment>
<proteinExistence type="predicted"/>
<accession>A0A8X6VE60</accession>
<protein>
    <submittedName>
        <fullName evidence="1">Uncharacterized protein</fullName>
    </submittedName>
</protein>
<organism evidence="1 2">
    <name type="scientific">Trichonephila clavipes</name>
    <name type="common">Golden silk orbweaver</name>
    <name type="synonym">Nephila clavipes</name>
    <dbReference type="NCBI Taxonomy" id="2585209"/>
    <lineage>
        <taxon>Eukaryota</taxon>
        <taxon>Metazoa</taxon>
        <taxon>Ecdysozoa</taxon>
        <taxon>Arthropoda</taxon>
        <taxon>Chelicerata</taxon>
        <taxon>Arachnida</taxon>
        <taxon>Araneae</taxon>
        <taxon>Araneomorphae</taxon>
        <taxon>Entelegynae</taxon>
        <taxon>Araneoidea</taxon>
        <taxon>Nephilidae</taxon>
        <taxon>Trichonephila</taxon>
    </lineage>
</organism>
<evidence type="ECO:0000313" key="1">
    <source>
        <dbReference type="EMBL" id="GFY04134.1"/>
    </source>
</evidence>
<reference evidence="1" key="1">
    <citation type="submission" date="2020-08" db="EMBL/GenBank/DDBJ databases">
        <title>Multicomponent nature underlies the extraordinary mechanical properties of spider dragline silk.</title>
        <authorList>
            <person name="Kono N."/>
            <person name="Nakamura H."/>
            <person name="Mori M."/>
            <person name="Yoshida Y."/>
            <person name="Ohtoshi R."/>
            <person name="Malay A.D."/>
            <person name="Moran D.A.P."/>
            <person name="Tomita M."/>
            <person name="Numata K."/>
            <person name="Arakawa K."/>
        </authorList>
    </citation>
    <scope>NUCLEOTIDE SEQUENCE</scope>
</reference>
<evidence type="ECO:0000313" key="2">
    <source>
        <dbReference type="Proteomes" id="UP000887159"/>
    </source>
</evidence>
<sequence>MDITSRKLSKIISLNEHFSTTVRDIAKAAGKSSVSRILGGFQVLGTSPLKRKGRFLQDNRAINLIGYPPKGDSRNYIHPPPKSRDVPLRINSETLESALSLLFAVKM</sequence>
<gene>
    <name evidence="1" type="ORF">TNCV_1199121</name>
</gene>